<protein>
    <submittedName>
        <fullName evidence="1">Uncharacterized protein</fullName>
    </submittedName>
</protein>
<dbReference type="AlphaFoldDB" id="A0A517PYC4"/>
<organism evidence="1 2">
    <name type="scientific">Gimesia chilikensis</name>
    <dbReference type="NCBI Taxonomy" id="2605989"/>
    <lineage>
        <taxon>Bacteria</taxon>
        <taxon>Pseudomonadati</taxon>
        <taxon>Planctomycetota</taxon>
        <taxon>Planctomycetia</taxon>
        <taxon>Planctomycetales</taxon>
        <taxon>Planctomycetaceae</taxon>
        <taxon>Gimesia</taxon>
    </lineage>
</organism>
<evidence type="ECO:0000313" key="2">
    <source>
        <dbReference type="Proteomes" id="UP000320421"/>
    </source>
</evidence>
<dbReference type="Proteomes" id="UP000320421">
    <property type="component" value="Chromosome"/>
</dbReference>
<name>A0A517PYC4_9PLAN</name>
<sequence length="144" mass="17020">MGWLFRNGSTRRGLIEERTEGWERTNPDGLVITSTCLAHCYRGASFSGVLWSVWERTFNKEGTESSPKQRWIQCDLLRYQRDFGWGYKDMEESSGPYFFSCPIKYIRMVPIEQYGGNEEWREQVVLHHQRAAEKRRQRSAAKCQ</sequence>
<accession>A0A517PYC4</accession>
<evidence type="ECO:0000313" key="1">
    <source>
        <dbReference type="EMBL" id="QDT24387.1"/>
    </source>
</evidence>
<dbReference type="RefSeq" id="WP_145193032.1">
    <property type="nucleotide sequence ID" value="NZ_CP036266.1"/>
</dbReference>
<dbReference type="OrthoDB" id="6874909at2"/>
<gene>
    <name evidence="1" type="ORF">HG66A1_62190</name>
</gene>
<reference evidence="1 2" key="1">
    <citation type="submission" date="2019-02" db="EMBL/GenBank/DDBJ databases">
        <title>Deep-cultivation of Planctomycetes and their phenomic and genomic characterization uncovers novel biology.</title>
        <authorList>
            <person name="Wiegand S."/>
            <person name="Jogler M."/>
            <person name="Boedeker C."/>
            <person name="Pinto D."/>
            <person name="Vollmers J."/>
            <person name="Rivas-Marin E."/>
            <person name="Kohn T."/>
            <person name="Peeters S.H."/>
            <person name="Heuer A."/>
            <person name="Rast P."/>
            <person name="Oberbeckmann S."/>
            <person name="Bunk B."/>
            <person name="Jeske O."/>
            <person name="Meyerdierks A."/>
            <person name="Storesund J.E."/>
            <person name="Kallscheuer N."/>
            <person name="Luecker S."/>
            <person name="Lage O.M."/>
            <person name="Pohl T."/>
            <person name="Merkel B.J."/>
            <person name="Hornburger P."/>
            <person name="Mueller R.-W."/>
            <person name="Bruemmer F."/>
            <person name="Labrenz M."/>
            <person name="Spormann A.M."/>
            <person name="Op den Camp H."/>
            <person name="Overmann J."/>
            <person name="Amann R."/>
            <person name="Jetten M.S.M."/>
            <person name="Mascher T."/>
            <person name="Medema M.H."/>
            <person name="Devos D.P."/>
            <person name="Kaster A.-K."/>
            <person name="Ovreas L."/>
            <person name="Rohde M."/>
            <person name="Galperin M.Y."/>
            <person name="Jogler C."/>
        </authorList>
    </citation>
    <scope>NUCLEOTIDE SEQUENCE [LARGE SCALE GENOMIC DNA]</scope>
    <source>
        <strain evidence="1 2">HG66A1</strain>
    </source>
</reference>
<dbReference type="EMBL" id="CP036266">
    <property type="protein sequence ID" value="QDT24387.1"/>
    <property type="molecule type" value="Genomic_DNA"/>
</dbReference>
<keyword evidence="2" id="KW-1185">Reference proteome</keyword>
<proteinExistence type="predicted"/>